<name>A0ABX1VDH6_9PLAN</name>
<dbReference type="Gene3D" id="3.40.30.10">
    <property type="entry name" value="Glutaredoxin"/>
    <property type="match status" value="1"/>
</dbReference>
<dbReference type="EMBL" id="WTPX01000032">
    <property type="protein sequence ID" value="NNJ25343.1"/>
    <property type="molecule type" value="Genomic_DNA"/>
</dbReference>
<feature type="chain" id="PRO_5045146338" evidence="1">
    <location>
        <begin position="32"/>
        <end position="199"/>
    </location>
</feature>
<sequence>MSAACSPSSACCRPCLGAAVALLGVAAIAAAAFVGWSDPLSASSSASQSPAAAVEQGVTAPAAPSIDSADYDSAASAPPSRVPWRTDLSAALAESARSGEPVLVDFAAAWCPPCQLMDEKTWPDPAVREALAEGVIPVKQNVAGAAARAASETYDVAYLPTLLLLDAEGEEIARTGFVDAAGLLEFLNEHRAAATDAGR</sequence>
<proteinExistence type="predicted"/>
<dbReference type="Proteomes" id="UP000609651">
    <property type="component" value="Unassembled WGS sequence"/>
</dbReference>
<dbReference type="InterPro" id="IPR036249">
    <property type="entry name" value="Thioredoxin-like_sf"/>
</dbReference>
<comment type="caution">
    <text evidence="3">The sequence shown here is derived from an EMBL/GenBank/DDBJ whole genome shotgun (WGS) entry which is preliminary data.</text>
</comment>
<dbReference type="SUPFAM" id="SSF52833">
    <property type="entry name" value="Thioredoxin-like"/>
    <property type="match status" value="1"/>
</dbReference>
<dbReference type="PANTHER" id="PTHR32234">
    <property type="entry name" value="THIOL:DISULFIDE INTERCHANGE PROTEIN DSBD"/>
    <property type="match status" value="1"/>
</dbReference>
<gene>
    <name evidence="3" type="primary">dsbD_2</name>
    <name evidence="3" type="ORF">LzC2_14130</name>
</gene>
<feature type="signal peptide" evidence="1">
    <location>
        <begin position="1"/>
        <end position="31"/>
    </location>
</feature>
<dbReference type="GO" id="GO:0047134">
    <property type="term" value="F:protein-disulfide reductase [NAD(P)H] activity"/>
    <property type="evidence" value="ECO:0007669"/>
    <property type="project" value="UniProtKB-EC"/>
</dbReference>
<evidence type="ECO:0000259" key="2">
    <source>
        <dbReference type="PROSITE" id="PS51352"/>
    </source>
</evidence>
<feature type="domain" description="Thioredoxin" evidence="2">
    <location>
        <begin position="54"/>
        <end position="192"/>
    </location>
</feature>
<dbReference type="RefSeq" id="WP_171185231.1">
    <property type="nucleotide sequence ID" value="NZ_WTPX01000032.1"/>
</dbReference>
<dbReference type="EC" id="1.8.1.8" evidence="3"/>
<dbReference type="Pfam" id="PF13899">
    <property type="entry name" value="Thioredoxin_7"/>
    <property type="match status" value="1"/>
</dbReference>
<keyword evidence="1" id="KW-0732">Signal</keyword>
<reference evidence="3 4" key="1">
    <citation type="journal article" date="2020" name="Syst. Appl. Microbiol.">
        <title>Alienimonas chondri sp. nov., a novel planctomycete isolated from the biofilm of the red alga Chondrus crispus.</title>
        <authorList>
            <person name="Vitorino I."/>
            <person name="Albuquerque L."/>
            <person name="Wiegand S."/>
            <person name="Kallscheuer N."/>
            <person name="da Costa M.S."/>
            <person name="Lobo-da-Cunha A."/>
            <person name="Jogler C."/>
            <person name="Lage O.M."/>
        </authorList>
    </citation>
    <scope>NUCLEOTIDE SEQUENCE [LARGE SCALE GENOMIC DNA]</scope>
    <source>
        <strain evidence="3 4">LzC2</strain>
    </source>
</reference>
<protein>
    <submittedName>
        <fullName evidence="3">Thiol:disulfide interchange protein DsbD</fullName>
        <ecNumber evidence="3">1.8.1.8</ecNumber>
    </submittedName>
</protein>
<evidence type="ECO:0000256" key="1">
    <source>
        <dbReference type="SAM" id="SignalP"/>
    </source>
</evidence>
<dbReference type="PROSITE" id="PS51352">
    <property type="entry name" value="THIOREDOXIN_2"/>
    <property type="match status" value="1"/>
</dbReference>
<keyword evidence="4" id="KW-1185">Reference proteome</keyword>
<accession>A0ABX1VDH6</accession>
<organism evidence="3 4">
    <name type="scientific">Alienimonas chondri</name>
    <dbReference type="NCBI Taxonomy" id="2681879"/>
    <lineage>
        <taxon>Bacteria</taxon>
        <taxon>Pseudomonadati</taxon>
        <taxon>Planctomycetota</taxon>
        <taxon>Planctomycetia</taxon>
        <taxon>Planctomycetales</taxon>
        <taxon>Planctomycetaceae</taxon>
        <taxon>Alienimonas</taxon>
    </lineage>
</organism>
<evidence type="ECO:0000313" key="4">
    <source>
        <dbReference type="Proteomes" id="UP000609651"/>
    </source>
</evidence>
<evidence type="ECO:0000313" key="3">
    <source>
        <dbReference type="EMBL" id="NNJ25343.1"/>
    </source>
</evidence>
<dbReference type="InterPro" id="IPR013766">
    <property type="entry name" value="Thioredoxin_domain"/>
</dbReference>
<keyword evidence="3" id="KW-0560">Oxidoreductase</keyword>
<dbReference type="PANTHER" id="PTHR32234:SF0">
    <property type="entry name" value="THIOL:DISULFIDE INTERCHANGE PROTEIN DSBD"/>
    <property type="match status" value="1"/>
</dbReference>